<dbReference type="STRING" id="1514105.AOC36_11065"/>
<dbReference type="InterPro" id="IPR046240">
    <property type="entry name" value="DUF6273"/>
</dbReference>
<accession>A0A0X8H1V9</accession>
<organism evidence="2 3">
    <name type="scientific">Erysipelothrix larvae</name>
    <dbReference type="NCBI Taxonomy" id="1514105"/>
    <lineage>
        <taxon>Bacteria</taxon>
        <taxon>Bacillati</taxon>
        <taxon>Bacillota</taxon>
        <taxon>Erysipelotrichia</taxon>
        <taxon>Erysipelotrichales</taxon>
        <taxon>Erysipelotrichaceae</taxon>
        <taxon>Erysipelothrix</taxon>
    </lineage>
</organism>
<evidence type="ECO:0000259" key="1">
    <source>
        <dbReference type="Pfam" id="PF19789"/>
    </source>
</evidence>
<dbReference type="RefSeq" id="WP_067634290.1">
    <property type="nucleotide sequence ID" value="NZ_CP013213.1"/>
</dbReference>
<protein>
    <recommendedName>
        <fullName evidence="1">DUF6273 domain-containing protein</fullName>
    </recommendedName>
</protein>
<dbReference type="OrthoDB" id="384490at2"/>
<dbReference type="Proteomes" id="UP000063781">
    <property type="component" value="Chromosome"/>
</dbReference>
<dbReference type="KEGG" id="erl:AOC36_11065"/>
<proteinExistence type="predicted"/>
<gene>
    <name evidence="2" type="ORF">AOC36_11065</name>
</gene>
<sequence>MKHLEIGSTLMFGGLEWNVLDIKNDSALIITKHIIEQHAYHDAYVDVTWENCALRQYLNRDFYNRFSDIEKQKIIPTQIENLDNQWYGTKGGLDTVDYVFLLSIEEVACRYFGDSSGNLYHPRKNKRYWFERKDANNPKRSAGFEGEDGYVWWWWLRSPGRNNIKAVYIHGDGNIGIQGNNIFKGNVGGPFRNGDGQGGVRPALWIKLNNEISNK</sequence>
<feature type="domain" description="DUF6273" evidence="1">
    <location>
        <begin position="24"/>
        <end position="207"/>
    </location>
</feature>
<keyword evidence="3" id="KW-1185">Reference proteome</keyword>
<reference evidence="2 3" key="1">
    <citation type="submission" date="2015-10" db="EMBL/GenBank/DDBJ databases">
        <title>Erysipelothrix larvae sp. LV19 isolated from the larval gut of the rhinoceros beetle, Trypoxylus dichotomus.</title>
        <authorList>
            <person name="Lim S."/>
            <person name="Kim B.-C."/>
        </authorList>
    </citation>
    <scope>NUCLEOTIDE SEQUENCE [LARGE SCALE GENOMIC DNA]</scope>
    <source>
        <strain evidence="2 3">LV19</strain>
    </source>
</reference>
<dbReference type="AlphaFoldDB" id="A0A0X8H1V9"/>
<dbReference type="EMBL" id="CP013213">
    <property type="protein sequence ID" value="AMC94491.1"/>
    <property type="molecule type" value="Genomic_DNA"/>
</dbReference>
<dbReference type="Pfam" id="PF19789">
    <property type="entry name" value="DUF6273"/>
    <property type="match status" value="1"/>
</dbReference>
<evidence type="ECO:0000313" key="2">
    <source>
        <dbReference type="EMBL" id="AMC94491.1"/>
    </source>
</evidence>
<name>A0A0X8H1V9_9FIRM</name>
<evidence type="ECO:0000313" key="3">
    <source>
        <dbReference type="Proteomes" id="UP000063781"/>
    </source>
</evidence>